<evidence type="ECO:0000313" key="1">
    <source>
        <dbReference type="EMBL" id="MDU0328527.1"/>
    </source>
</evidence>
<reference evidence="1 2" key="1">
    <citation type="submission" date="2023-09" db="EMBL/GenBank/DDBJ databases">
        <title>Microbacterium fusihabitans sp. nov., Microbacterium phycihabitans sp. nov., and Microbacterium cervinum sp. nov., isolated from dried seaweeds of beach.</title>
        <authorList>
            <person name="Lee S.D."/>
        </authorList>
    </citation>
    <scope>NUCLEOTIDE SEQUENCE [LARGE SCALE GENOMIC DNA]</scope>
    <source>
        <strain evidence="1 2">KSW2-21</strain>
    </source>
</reference>
<organism evidence="1 2">
    <name type="scientific">Microbacterium algihabitans</name>
    <dbReference type="NCBI Taxonomy" id="3075992"/>
    <lineage>
        <taxon>Bacteria</taxon>
        <taxon>Bacillati</taxon>
        <taxon>Actinomycetota</taxon>
        <taxon>Actinomycetes</taxon>
        <taxon>Micrococcales</taxon>
        <taxon>Microbacteriaceae</taxon>
        <taxon>Microbacterium</taxon>
    </lineage>
</organism>
<accession>A0ABU3S089</accession>
<gene>
    <name evidence="1" type="ORF">RWH43_17340</name>
</gene>
<proteinExistence type="predicted"/>
<dbReference type="EMBL" id="JAWDIU010000008">
    <property type="protein sequence ID" value="MDU0328527.1"/>
    <property type="molecule type" value="Genomic_DNA"/>
</dbReference>
<name>A0ABU3S089_9MICO</name>
<protein>
    <submittedName>
        <fullName evidence="1">Uncharacterized protein</fullName>
    </submittedName>
</protein>
<sequence length="240" mass="27029">MAIFTGVVVGVVVVLYERGLSDRRAAREVTKAQQRVVEAMQPRMDDPLIYDSSSLKLADTRIRQVTEQVEMVPPGPPEYVVPGYWMLLAVLQQADELERAADRLDKVPTTELESDNRRFVTARGEVSRMAGGPLFTYPSTANEAPPVLPSGFLDQPSVQLAVKGYVHQRVLLDAARTAFLDPDMHWRGEAWRIQLYQFKDAPVPLFPKWWRAWRASRDRAKARAAADELAVSIMHDSDPS</sequence>
<dbReference type="RefSeq" id="WP_316002120.1">
    <property type="nucleotide sequence ID" value="NZ_JAWDIU010000008.1"/>
</dbReference>
<keyword evidence="2" id="KW-1185">Reference proteome</keyword>
<dbReference type="Proteomes" id="UP001256673">
    <property type="component" value="Unassembled WGS sequence"/>
</dbReference>
<comment type="caution">
    <text evidence="1">The sequence shown here is derived from an EMBL/GenBank/DDBJ whole genome shotgun (WGS) entry which is preliminary data.</text>
</comment>
<evidence type="ECO:0000313" key="2">
    <source>
        <dbReference type="Proteomes" id="UP001256673"/>
    </source>
</evidence>